<evidence type="ECO:0000313" key="5">
    <source>
        <dbReference type="Proteomes" id="UP000515211"/>
    </source>
</evidence>
<dbReference type="RefSeq" id="XP_052118769.1">
    <property type="nucleotide sequence ID" value="XM_052262809.1"/>
</dbReference>
<dbReference type="KEGG" id="adu:107491103"/>
<evidence type="ECO:0000256" key="3">
    <source>
        <dbReference type="ARBA" id="ARBA00023002"/>
    </source>
</evidence>
<dbReference type="GeneID" id="107491103"/>
<evidence type="ECO:0000256" key="2">
    <source>
        <dbReference type="ARBA" id="ARBA00022827"/>
    </source>
</evidence>
<organism evidence="5 6">
    <name type="scientific">Arachis duranensis</name>
    <name type="common">Wild peanut</name>
    <dbReference type="NCBI Taxonomy" id="130453"/>
    <lineage>
        <taxon>Eukaryota</taxon>
        <taxon>Viridiplantae</taxon>
        <taxon>Streptophyta</taxon>
        <taxon>Embryophyta</taxon>
        <taxon>Tracheophyta</taxon>
        <taxon>Spermatophyta</taxon>
        <taxon>Magnoliopsida</taxon>
        <taxon>eudicotyledons</taxon>
        <taxon>Gunneridae</taxon>
        <taxon>Pentapetalae</taxon>
        <taxon>rosids</taxon>
        <taxon>fabids</taxon>
        <taxon>Fabales</taxon>
        <taxon>Fabaceae</taxon>
        <taxon>Papilionoideae</taxon>
        <taxon>50 kb inversion clade</taxon>
        <taxon>dalbergioids sensu lato</taxon>
        <taxon>Dalbergieae</taxon>
        <taxon>Pterocarpus clade</taxon>
        <taxon>Arachis</taxon>
    </lineage>
</organism>
<keyword evidence="2" id="KW-0274">FAD</keyword>
<dbReference type="InterPro" id="IPR050446">
    <property type="entry name" value="FAD-oxidoreductase/Apoptosis"/>
</dbReference>
<keyword evidence="5" id="KW-1185">Reference proteome</keyword>
<proteinExistence type="predicted"/>
<dbReference type="GO" id="GO:0016651">
    <property type="term" value="F:oxidoreductase activity, acting on NAD(P)H"/>
    <property type="evidence" value="ECO:0007669"/>
    <property type="project" value="TreeGrafter"/>
</dbReference>
<evidence type="ECO:0000256" key="1">
    <source>
        <dbReference type="ARBA" id="ARBA00022630"/>
    </source>
</evidence>
<feature type="domain" description="FAD/NAD(P)-binding" evidence="4">
    <location>
        <begin position="51"/>
        <end position="140"/>
    </location>
</feature>
<protein>
    <submittedName>
        <fullName evidence="6">Monodehydroascorbate reductase-like</fullName>
    </submittedName>
</protein>
<keyword evidence="3" id="KW-0560">Oxidoreductase</keyword>
<dbReference type="Proteomes" id="UP000515211">
    <property type="component" value="Chromosome 1"/>
</dbReference>
<dbReference type="InterPro" id="IPR036188">
    <property type="entry name" value="FAD/NAD-bd_sf"/>
</dbReference>
<reference evidence="6" key="2">
    <citation type="submission" date="2025-08" db="UniProtKB">
        <authorList>
            <consortium name="RefSeq"/>
        </authorList>
    </citation>
    <scope>IDENTIFICATION</scope>
    <source>
        <tissue evidence="6">Whole plant</tissue>
    </source>
</reference>
<dbReference type="SUPFAM" id="SSF51905">
    <property type="entry name" value="FAD/NAD(P)-binding domain"/>
    <property type="match status" value="1"/>
</dbReference>
<dbReference type="InterPro" id="IPR023753">
    <property type="entry name" value="FAD/NAD-binding_dom"/>
</dbReference>
<dbReference type="GO" id="GO:0005737">
    <property type="term" value="C:cytoplasm"/>
    <property type="evidence" value="ECO:0007669"/>
    <property type="project" value="TreeGrafter"/>
</dbReference>
<dbReference type="Gene3D" id="3.50.50.60">
    <property type="entry name" value="FAD/NAD(P)-binding domain"/>
    <property type="match status" value="2"/>
</dbReference>
<name>A0A9C6U0J8_ARADU</name>
<dbReference type="Pfam" id="PF07992">
    <property type="entry name" value="Pyr_redox_2"/>
    <property type="match status" value="1"/>
</dbReference>
<keyword evidence="1" id="KW-0285">Flavoprotein</keyword>
<dbReference type="PANTHER" id="PTHR43557">
    <property type="entry name" value="APOPTOSIS-INDUCING FACTOR 1"/>
    <property type="match status" value="1"/>
</dbReference>
<evidence type="ECO:0000313" key="6">
    <source>
        <dbReference type="RefSeq" id="XP_052118769.1"/>
    </source>
</evidence>
<reference evidence="5" key="1">
    <citation type="journal article" date="2016" name="Nat. Genet.">
        <title>The genome sequences of Arachis duranensis and Arachis ipaensis, the diploid ancestors of cultivated peanut.</title>
        <authorList>
            <person name="Bertioli D.J."/>
            <person name="Cannon S.B."/>
            <person name="Froenicke L."/>
            <person name="Huang G."/>
            <person name="Farmer A.D."/>
            <person name="Cannon E.K."/>
            <person name="Liu X."/>
            <person name="Gao D."/>
            <person name="Clevenger J."/>
            <person name="Dash S."/>
            <person name="Ren L."/>
            <person name="Moretzsohn M.C."/>
            <person name="Shirasawa K."/>
            <person name="Huang W."/>
            <person name="Vidigal B."/>
            <person name="Abernathy B."/>
            <person name="Chu Y."/>
            <person name="Niederhuth C.E."/>
            <person name="Umale P."/>
            <person name="Araujo A.C."/>
            <person name="Kozik A."/>
            <person name="Kim K.D."/>
            <person name="Burow M.D."/>
            <person name="Varshney R.K."/>
            <person name="Wang X."/>
            <person name="Zhang X."/>
            <person name="Barkley N."/>
            <person name="Guimaraes P.M."/>
            <person name="Isobe S."/>
            <person name="Guo B."/>
            <person name="Liao B."/>
            <person name="Stalker H.T."/>
            <person name="Schmitz R.J."/>
            <person name="Scheffler B.E."/>
            <person name="Leal-Bertioli S.C."/>
            <person name="Xun X."/>
            <person name="Jackson S.A."/>
            <person name="Michelmore R."/>
            <person name="Ozias-Akins P."/>
        </authorList>
    </citation>
    <scope>NUCLEOTIDE SEQUENCE [LARGE SCALE GENOMIC DNA]</scope>
    <source>
        <strain evidence="5">cv. V14167</strain>
    </source>
</reference>
<evidence type="ECO:0000259" key="4">
    <source>
        <dbReference type="Pfam" id="PF07992"/>
    </source>
</evidence>
<dbReference type="AlphaFoldDB" id="A0A9C6U0J8"/>
<sequence length="140" mass="14858">MTHHQSADVDSDCHVGGVQNVVVLGLAPLKAKNDAVAPYECPVLSKAYLLPECIEFILSTEIVKADLAAKFLTSAGGETFSYQILLIATGSTVIRLSDFGVQGADAKNIFYLREVDDADKLYEAIKAKKNGKAVVVVGSG</sequence>
<accession>A0A9C6U0J8</accession>
<dbReference type="PANTHER" id="PTHR43557:SF5">
    <property type="entry name" value="MONODEHYDROASCORBATE REDUCTASE 1, PEROXISOMAL"/>
    <property type="match status" value="1"/>
</dbReference>
<gene>
    <name evidence="6" type="primary">LOC107491103</name>
</gene>